<name>A0A7V8N2W6_9LACT</name>
<keyword evidence="4 5" id="KW-0472">Membrane</keyword>
<comment type="subcellular location">
    <subcellularLocation>
        <location evidence="1">Membrane</location>
        <topology evidence="1">Multi-pass membrane protein</topology>
    </subcellularLocation>
</comment>
<gene>
    <name evidence="6" type="ORF">HZR21_11030</name>
</gene>
<keyword evidence="2 5" id="KW-0812">Transmembrane</keyword>
<dbReference type="Proteomes" id="UP000530186">
    <property type="component" value="Unassembled WGS sequence"/>
</dbReference>
<dbReference type="RefSeq" id="WP_180747657.1">
    <property type="nucleotide sequence ID" value="NZ_CBCRWQ010000044.1"/>
</dbReference>
<accession>A0A7V8N2W6</accession>
<dbReference type="GeneID" id="303196046"/>
<keyword evidence="3 5" id="KW-1133">Transmembrane helix</keyword>
<feature type="transmembrane region" description="Helical" evidence="5">
    <location>
        <begin position="90"/>
        <end position="112"/>
    </location>
</feature>
<evidence type="ECO:0000313" key="6">
    <source>
        <dbReference type="EMBL" id="MBA0017612.1"/>
    </source>
</evidence>
<dbReference type="InterPro" id="IPR003339">
    <property type="entry name" value="ABC/ECF_trnsptr_transmembrane"/>
</dbReference>
<evidence type="ECO:0000256" key="4">
    <source>
        <dbReference type="ARBA" id="ARBA00023136"/>
    </source>
</evidence>
<keyword evidence="7" id="KW-1185">Reference proteome</keyword>
<evidence type="ECO:0000256" key="1">
    <source>
        <dbReference type="ARBA" id="ARBA00004141"/>
    </source>
</evidence>
<dbReference type="GO" id="GO:0005886">
    <property type="term" value="C:plasma membrane"/>
    <property type="evidence" value="ECO:0007669"/>
    <property type="project" value="UniProtKB-ARBA"/>
</dbReference>
<feature type="transmembrane region" description="Helical" evidence="5">
    <location>
        <begin position="208"/>
        <end position="231"/>
    </location>
</feature>
<organism evidence="6 7">
    <name type="scientific">Pseudolactococcus laudensis</name>
    <dbReference type="NCBI Taxonomy" id="1494461"/>
    <lineage>
        <taxon>Bacteria</taxon>
        <taxon>Bacillati</taxon>
        <taxon>Bacillota</taxon>
        <taxon>Bacilli</taxon>
        <taxon>Lactobacillales</taxon>
        <taxon>Streptococcaceae</taxon>
        <taxon>Pseudolactococcus</taxon>
    </lineage>
</organism>
<dbReference type="CDD" id="cd16914">
    <property type="entry name" value="EcfT"/>
    <property type="match status" value="1"/>
</dbReference>
<comment type="caution">
    <text evidence="6">The sequence shown here is derived from an EMBL/GenBank/DDBJ whole genome shotgun (WGS) entry which is preliminary data.</text>
</comment>
<reference evidence="6 7" key="1">
    <citation type="submission" date="2020-07" db="EMBL/GenBank/DDBJ databases">
        <authorList>
            <person name="Hilgarth M."/>
            <person name="Werum V."/>
            <person name="Vogel R.F."/>
        </authorList>
    </citation>
    <scope>NUCLEOTIDE SEQUENCE [LARGE SCALE GENOMIC DNA]</scope>
    <source>
        <strain evidence="6 7">DSM 28961</strain>
    </source>
</reference>
<sequence length="235" mass="27057">MVKSLNSFSKFVIFILTMADALISNDTRFLGVLALVALACFVRAKLKFTKWLGILIVLHLVILFCLNPDYGVTLYHYNISWIADFTLQEALYLLTIFLKDVIILTFLQIFLLTSQPAEISASLNTIGLPYRLSYKIGRLFGLRKQFKINYTKLHVAAAAQNQKFSKFAAVRFLLKAKHEETLASRHFGKKQKRTWYQMRPFSERDKRAMLLAVFSVIISIILIVVNGGRLWNPFR</sequence>
<feature type="transmembrane region" description="Helical" evidence="5">
    <location>
        <begin position="51"/>
        <end position="70"/>
    </location>
</feature>
<feature type="transmembrane region" description="Helical" evidence="5">
    <location>
        <begin position="7"/>
        <end position="23"/>
    </location>
</feature>
<feature type="transmembrane region" description="Helical" evidence="5">
    <location>
        <begin position="29"/>
        <end position="44"/>
    </location>
</feature>
<evidence type="ECO:0000256" key="5">
    <source>
        <dbReference type="SAM" id="Phobius"/>
    </source>
</evidence>
<proteinExistence type="predicted"/>
<protein>
    <recommendedName>
        <fullName evidence="8">Transmembrane component MtsC of energizing module of methionine-regulated ECF transporter</fullName>
    </recommendedName>
</protein>
<dbReference type="EMBL" id="JACBNY010000041">
    <property type="protein sequence ID" value="MBA0017612.1"/>
    <property type="molecule type" value="Genomic_DNA"/>
</dbReference>
<evidence type="ECO:0000313" key="7">
    <source>
        <dbReference type="Proteomes" id="UP000530186"/>
    </source>
</evidence>
<dbReference type="AlphaFoldDB" id="A0A7V8N2W6"/>
<evidence type="ECO:0008006" key="8">
    <source>
        <dbReference type="Google" id="ProtNLM"/>
    </source>
</evidence>
<evidence type="ECO:0000256" key="3">
    <source>
        <dbReference type="ARBA" id="ARBA00022989"/>
    </source>
</evidence>
<evidence type="ECO:0000256" key="2">
    <source>
        <dbReference type="ARBA" id="ARBA00022692"/>
    </source>
</evidence>